<evidence type="ECO:0000313" key="3">
    <source>
        <dbReference type="Proteomes" id="UP000736335"/>
    </source>
</evidence>
<feature type="region of interest" description="Disordered" evidence="1">
    <location>
        <begin position="386"/>
        <end position="413"/>
    </location>
</feature>
<feature type="region of interest" description="Disordered" evidence="1">
    <location>
        <begin position="565"/>
        <end position="588"/>
    </location>
</feature>
<gene>
    <name evidence="2" type="ORF">BJ322DRAFT_1103293</name>
</gene>
<dbReference type="Proteomes" id="UP000736335">
    <property type="component" value="Unassembled WGS sequence"/>
</dbReference>
<feature type="compositionally biased region" description="Polar residues" evidence="1">
    <location>
        <begin position="143"/>
        <end position="152"/>
    </location>
</feature>
<keyword evidence="3" id="KW-1185">Reference proteome</keyword>
<organism evidence="2 3">
    <name type="scientific">Thelephora terrestris</name>
    <dbReference type="NCBI Taxonomy" id="56493"/>
    <lineage>
        <taxon>Eukaryota</taxon>
        <taxon>Fungi</taxon>
        <taxon>Dikarya</taxon>
        <taxon>Basidiomycota</taxon>
        <taxon>Agaricomycotina</taxon>
        <taxon>Agaricomycetes</taxon>
        <taxon>Thelephorales</taxon>
        <taxon>Thelephoraceae</taxon>
        <taxon>Thelephora</taxon>
    </lineage>
</organism>
<feature type="region of interest" description="Disordered" evidence="1">
    <location>
        <begin position="242"/>
        <end position="301"/>
    </location>
</feature>
<name>A0A9P6HR21_9AGAM</name>
<proteinExistence type="predicted"/>
<evidence type="ECO:0000313" key="2">
    <source>
        <dbReference type="EMBL" id="KAF9792831.1"/>
    </source>
</evidence>
<dbReference type="EMBL" id="WIUZ02000001">
    <property type="protein sequence ID" value="KAF9792831.1"/>
    <property type="molecule type" value="Genomic_DNA"/>
</dbReference>
<feature type="compositionally biased region" description="Acidic residues" evidence="1">
    <location>
        <begin position="567"/>
        <end position="576"/>
    </location>
</feature>
<accession>A0A9P6HR21</accession>
<feature type="compositionally biased region" description="Polar residues" evidence="1">
    <location>
        <begin position="429"/>
        <end position="438"/>
    </location>
</feature>
<feature type="region of interest" description="Disordered" evidence="1">
    <location>
        <begin position="142"/>
        <end position="194"/>
    </location>
</feature>
<sequence length="588" mass="63898">MDVSLSWSPTEGQNGIAPFEEFILAEEDAEAPHVPSRWSKRNVKALVSNAPCTLEVVWRSVLAIWRLRRMATRLRVEVELRKPWAEHMSAWLTRHRDLCRLFNFMPFDFITELAHAFVKQKLLQAHMVPDFGEVEDTGALHSNAKSSKTLPTQVPDGRDNVQTVDEGADPAAKSSDEGNACLENPPQLSDMDNMLTPAAKSMSSRLSTPQTTEYDKDVEMAEGDATMLAESSHKGKEKAILIPGVVQTPRPEPPQNRTIPAKTSKKAKRGLSSSPSKPDGPSTSTKRLRTATTTVSHTGINPTVGIERERGLFAAGIKLGGLTMAEGDAVDAQIVPQVVGAKCERCSERRKLRERCIPTCNKKCTFEGEDFGVGVWPQVTLLQVEKEKGKKGAQSKRKERGTTDSAIGRRGNVCQTRTRRATNMLHPLQNTGSLLSTRSHTKATGGLHEPLDSTAVPAAATSQAAGADPASSSSVTIFYADLLPFAAAAADEDHSIFELQLLRNEVRAVLLREWNAVSEAVETSTDRRLIGADILAALNEAIVDEGGSALYEPWELVCKADNLSGESYDEDSDTSDSDYSPGKGSVDG</sequence>
<comment type="caution">
    <text evidence="2">The sequence shown here is derived from an EMBL/GenBank/DDBJ whole genome shotgun (WGS) entry which is preliminary data.</text>
</comment>
<reference evidence="2" key="1">
    <citation type="journal article" date="2020" name="Nat. Commun.">
        <title>Large-scale genome sequencing of mycorrhizal fungi provides insights into the early evolution of symbiotic traits.</title>
        <authorList>
            <person name="Miyauchi S."/>
            <person name="Kiss E."/>
            <person name="Kuo A."/>
            <person name="Drula E."/>
            <person name="Kohler A."/>
            <person name="Sanchez-Garcia M."/>
            <person name="Morin E."/>
            <person name="Andreopoulos B."/>
            <person name="Barry K.W."/>
            <person name="Bonito G."/>
            <person name="Buee M."/>
            <person name="Carver A."/>
            <person name="Chen C."/>
            <person name="Cichocki N."/>
            <person name="Clum A."/>
            <person name="Culley D."/>
            <person name="Crous P.W."/>
            <person name="Fauchery L."/>
            <person name="Girlanda M."/>
            <person name="Hayes R.D."/>
            <person name="Keri Z."/>
            <person name="LaButti K."/>
            <person name="Lipzen A."/>
            <person name="Lombard V."/>
            <person name="Magnuson J."/>
            <person name="Maillard F."/>
            <person name="Murat C."/>
            <person name="Nolan M."/>
            <person name="Ohm R.A."/>
            <person name="Pangilinan J."/>
            <person name="Pereira M.F."/>
            <person name="Perotto S."/>
            <person name="Peter M."/>
            <person name="Pfister S."/>
            <person name="Riley R."/>
            <person name="Sitrit Y."/>
            <person name="Stielow J.B."/>
            <person name="Szollosi G."/>
            <person name="Zifcakova L."/>
            <person name="Stursova M."/>
            <person name="Spatafora J.W."/>
            <person name="Tedersoo L."/>
            <person name="Vaario L.M."/>
            <person name="Yamada A."/>
            <person name="Yan M."/>
            <person name="Wang P."/>
            <person name="Xu J."/>
            <person name="Bruns T."/>
            <person name="Baldrian P."/>
            <person name="Vilgalys R."/>
            <person name="Dunand C."/>
            <person name="Henrissat B."/>
            <person name="Grigoriev I.V."/>
            <person name="Hibbett D."/>
            <person name="Nagy L.G."/>
            <person name="Martin F.M."/>
        </authorList>
    </citation>
    <scope>NUCLEOTIDE SEQUENCE</scope>
    <source>
        <strain evidence="2">UH-Tt-Lm1</strain>
    </source>
</reference>
<reference evidence="2" key="2">
    <citation type="submission" date="2020-11" db="EMBL/GenBank/DDBJ databases">
        <authorList>
            <consortium name="DOE Joint Genome Institute"/>
            <person name="Kuo A."/>
            <person name="Miyauchi S."/>
            <person name="Kiss E."/>
            <person name="Drula E."/>
            <person name="Kohler A."/>
            <person name="Sanchez-Garcia M."/>
            <person name="Andreopoulos B."/>
            <person name="Barry K.W."/>
            <person name="Bonito G."/>
            <person name="Buee M."/>
            <person name="Carver A."/>
            <person name="Chen C."/>
            <person name="Cichocki N."/>
            <person name="Clum A."/>
            <person name="Culley D."/>
            <person name="Crous P.W."/>
            <person name="Fauchery L."/>
            <person name="Girlanda M."/>
            <person name="Hayes R."/>
            <person name="Keri Z."/>
            <person name="Labutti K."/>
            <person name="Lipzen A."/>
            <person name="Lombard V."/>
            <person name="Magnuson J."/>
            <person name="Maillard F."/>
            <person name="Morin E."/>
            <person name="Murat C."/>
            <person name="Nolan M."/>
            <person name="Ohm R."/>
            <person name="Pangilinan J."/>
            <person name="Pereira M."/>
            <person name="Perotto S."/>
            <person name="Peter M."/>
            <person name="Riley R."/>
            <person name="Sitrit Y."/>
            <person name="Stielow B."/>
            <person name="Szollosi G."/>
            <person name="Zifcakova L."/>
            <person name="Stursova M."/>
            <person name="Spatafora J.W."/>
            <person name="Tedersoo L."/>
            <person name="Vaario L.-M."/>
            <person name="Yamada A."/>
            <person name="Yan M."/>
            <person name="Wang P."/>
            <person name="Xu J."/>
            <person name="Bruns T."/>
            <person name="Baldrian P."/>
            <person name="Vilgalys R."/>
            <person name="Henrissat B."/>
            <person name="Grigoriev I.V."/>
            <person name="Hibbett D."/>
            <person name="Nagy L.G."/>
            <person name="Martin F.M."/>
        </authorList>
    </citation>
    <scope>NUCLEOTIDE SEQUENCE</scope>
    <source>
        <strain evidence="2">UH-Tt-Lm1</strain>
    </source>
</reference>
<feature type="region of interest" description="Disordered" evidence="1">
    <location>
        <begin position="429"/>
        <end position="451"/>
    </location>
</feature>
<feature type="compositionally biased region" description="Low complexity" evidence="1">
    <location>
        <begin position="282"/>
        <end position="294"/>
    </location>
</feature>
<protein>
    <submittedName>
        <fullName evidence="2">Uncharacterized protein</fullName>
    </submittedName>
</protein>
<evidence type="ECO:0000256" key="1">
    <source>
        <dbReference type="SAM" id="MobiDB-lite"/>
    </source>
</evidence>
<dbReference type="AlphaFoldDB" id="A0A9P6HR21"/>